<protein>
    <submittedName>
        <fullName evidence="2">Uncharacterized protein</fullName>
    </submittedName>
</protein>
<name>A0A6H9YRJ3_9ACTN</name>
<dbReference type="RefSeq" id="WP_151560076.1">
    <property type="nucleotide sequence ID" value="NZ_WBMT01000004.1"/>
</dbReference>
<feature type="signal peptide" evidence="1">
    <location>
        <begin position="1"/>
        <end position="26"/>
    </location>
</feature>
<dbReference type="OrthoDB" id="3454650at2"/>
<dbReference type="AlphaFoldDB" id="A0A6H9YRJ3"/>
<comment type="caution">
    <text evidence="2">The sequence shown here is derived from an EMBL/GenBank/DDBJ whole genome shotgun (WGS) entry which is preliminary data.</text>
</comment>
<feature type="chain" id="PRO_5026059951" evidence="1">
    <location>
        <begin position="27"/>
        <end position="362"/>
    </location>
</feature>
<sequence length="362" mass="39220">MKLRGLAALSALFLPAGVMTAGVAEAAPKSAPQKWKFSTRTNVAGDDSLGALAVTGRKSAWAAGGVWQGPPLLYRWNGSAWRRVKLPAHVNHTLEEMDATSDKNVWAFGGDYSSVLKSFHWNGKSWKTSVVERGEVYTWDAEVISSKNVWLSVSEHSGRGQLRNWNGRKWRSMRVPAAGRLYSLSFSSGKSGWAVGTKASGGGAVAVRWNGSSWKPTALPRIQMPKGSTLHLGSVLALSSRNVYAVGSYSWMVDDDEEFRPIVLHWNGSKWRRLTGPKVHSNLSGLTTDGRGGLWMNVGGDRLANYRAGRWTVTRIPGPAGQHVGLDAMANVPGTATMLGVGYARPDGPEPNTQDSVFFTAR</sequence>
<dbReference type="InterPro" id="IPR011043">
    <property type="entry name" value="Gal_Oxase/kelch_b-propeller"/>
</dbReference>
<evidence type="ECO:0000256" key="1">
    <source>
        <dbReference type="SAM" id="SignalP"/>
    </source>
</evidence>
<reference evidence="2 3" key="1">
    <citation type="submission" date="2019-09" db="EMBL/GenBank/DDBJ databases">
        <title>Actinomadura physcomitrii sp. nov., a novel actinomycete isolated from moss [Physcomitrium sphaericum (Ludw) Fuernr].</title>
        <authorList>
            <person name="Zhuang X."/>
            <person name="Liu C."/>
        </authorList>
    </citation>
    <scope>NUCLEOTIDE SEQUENCE [LARGE SCALE GENOMIC DNA]</scope>
    <source>
        <strain evidence="2 3">HMC1</strain>
    </source>
</reference>
<dbReference type="SUPFAM" id="SSF50965">
    <property type="entry name" value="Galactose oxidase, central domain"/>
    <property type="match status" value="1"/>
</dbReference>
<keyword evidence="3" id="KW-1185">Reference proteome</keyword>
<evidence type="ECO:0000313" key="2">
    <source>
        <dbReference type="EMBL" id="KAB2350328.1"/>
    </source>
</evidence>
<accession>A0A6H9YRJ3</accession>
<organism evidence="2 3">
    <name type="scientific">Actinomadura rudentiformis</name>
    <dbReference type="NCBI Taxonomy" id="359158"/>
    <lineage>
        <taxon>Bacteria</taxon>
        <taxon>Bacillati</taxon>
        <taxon>Actinomycetota</taxon>
        <taxon>Actinomycetes</taxon>
        <taxon>Streptosporangiales</taxon>
        <taxon>Thermomonosporaceae</taxon>
        <taxon>Actinomadura</taxon>
    </lineage>
</organism>
<evidence type="ECO:0000313" key="3">
    <source>
        <dbReference type="Proteomes" id="UP000468735"/>
    </source>
</evidence>
<proteinExistence type="predicted"/>
<dbReference type="Proteomes" id="UP000468735">
    <property type="component" value="Unassembled WGS sequence"/>
</dbReference>
<gene>
    <name evidence="2" type="ORF">F8566_11170</name>
</gene>
<dbReference type="EMBL" id="WBMT01000004">
    <property type="protein sequence ID" value="KAB2350328.1"/>
    <property type="molecule type" value="Genomic_DNA"/>
</dbReference>
<keyword evidence="1" id="KW-0732">Signal</keyword>